<dbReference type="AlphaFoldDB" id="A0A0G0C0V5"/>
<dbReference type="Proteomes" id="UP000034349">
    <property type="component" value="Unassembled WGS sequence"/>
</dbReference>
<gene>
    <name evidence="1" type="ORF">UR23_C0011G0005</name>
</gene>
<sequence>MFKTNHYVPILRWKAAEKEALEKLNDKQKEYITPVIEIIMPQPAPPKKDEQEKNPEELLAESIEVLKIKLPKIPEEIQKYWGKNPIFIDLGLVDISLRVEGLKKILLVGKSLGLCIIPVINLNSSQDIQSSFVALAKENDKGICLRLFRSNFNKQTISADIINFLTTYGLDQEKLDLLVDFQITDGQCLRLSDLNQQIPNLLKWRTFTMVSGAFPKDLTNYSVDLHYKDRLDWTSWISQINSNGLVRKPTFGDYTIQHPIYFKPTVGMNPSASIRYALKDKWIIMRGQGLRGEKSKGFAQYPANAQLLSKHKEFFGANFSFGDSYIEEKGRDIKTKETGTPRTWLRAGINHHLACVIFQISNLP</sequence>
<dbReference type="InterPro" id="IPR025683">
    <property type="entry name" value="Protein_beta"/>
</dbReference>
<comment type="caution">
    <text evidence="1">The sequence shown here is derived from an EMBL/GenBank/DDBJ whole genome shotgun (WGS) entry which is preliminary data.</text>
</comment>
<evidence type="ECO:0000313" key="2">
    <source>
        <dbReference type="Proteomes" id="UP000034349"/>
    </source>
</evidence>
<accession>A0A0G0C0V5</accession>
<dbReference type="EMBL" id="LBOK01000011">
    <property type="protein sequence ID" value="KKP36867.1"/>
    <property type="molecule type" value="Genomic_DNA"/>
</dbReference>
<organism evidence="1 2">
    <name type="scientific">Candidatus Roizmanbacteria bacterium GW2011_GWA2_32_13</name>
    <dbReference type="NCBI Taxonomy" id="1618475"/>
    <lineage>
        <taxon>Bacteria</taxon>
        <taxon>Candidatus Roizmaniibacteriota</taxon>
    </lineage>
</organism>
<reference evidence="1 2" key="1">
    <citation type="journal article" date="2015" name="Nature">
        <title>rRNA introns, odd ribosomes, and small enigmatic genomes across a large radiation of phyla.</title>
        <authorList>
            <person name="Brown C.T."/>
            <person name="Hug L.A."/>
            <person name="Thomas B.C."/>
            <person name="Sharon I."/>
            <person name="Castelle C.J."/>
            <person name="Singh A."/>
            <person name="Wilkins M.J."/>
            <person name="Williams K.H."/>
            <person name="Banfield J.F."/>
        </authorList>
    </citation>
    <scope>NUCLEOTIDE SEQUENCE [LARGE SCALE GENOMIC DNA]</scope>
</reference>
<evidence type="ECO:0008006" key="3">
    <source>
        <dbReference type="Google" id="ProtNLM"/>
    </source>
</evidence>
<evidence type="ECO:0000313" key="1">
    <source>
        <dbReference type="EMBL" id="KKP36867.1"/>
    </source>
</evidence>
<dbReference type="Pfam" id="PF14350">
    <property type="entry name" value="Beta_protein"/>
    <property type="match status" value="1"/>
</dbReference>
<proteinExistence type="predicted"/>
<protein>
    <recommendedName>
        <fullName evidence="3">Beta protein</fullName>
    </recommendedName>
</protein>
<name>A0A0G0C0V5_9BACT</name>